<comment type="similarity">
    <text evidence="8">Belongs to the anion channel-forming bestrophin (TC 1.A.46) family.</text>
</comment>
<keyword evidence="11" id="KW-1185">Reference proteome</keyword>
<dbReference type="Pfam" id="PF25539">
    <property type="entry name" value="Bestrophin_2"/>
    <property type="match status" value="1"/>
</dbReference>
<sequence length="317" mass="36429">MVRKTQSPVKKKWLKEIFRFHGSVIPGVLERSVFCGAFGVIISFLDFKQLPVAQPVLGTVIPSIVLGLLLVFRTNTAYERFWEGRKLWGSTVNTIRNLAWKIWVAVDEVESDDRERKIAALRLLPAFAIAKKLYLRYEPASEELKPWISPAQYSNLQNIQNMPLEISRLLGNYLQQEYKRGLLTNYQLTSIHTLMNNLMDNVGGCERILKTPIPPAYVIHLNQLVFIYCLILPFQFVKDLGLWTGLFVALVSFALFGIEEIGVEIENPFGYDHNDLPLDKICQTIKSNIEEFIAFQTIQDQDNIEKKINFSYTNPDI</sequence>
<dbReference type="RefSeq" id="WP_190966266.1">
    <property type="nucleotide sequence ID" value="NZ_JACJTB010000002.1"/>
</dbReference>
<keyword evidence="3" id="KW-1003">Cell membrane</keyword>
<evidence type="ECO:0000256" key="7">
    <source>
        <dbReference type="ARBA" id="ARBA00023136"/>
    </source>
</evidence>
<comment type="subcellular location">
    <subcellularLocation>
        <location evidence="1">Cell membrane</location>
        <topology evidence="1">Multi-pass membrane protein</topology>
    </subcellularLocation>
</comment>
<evidence type="ECO:0000256" key="8">
    <source>
        <dbReference type="ARBA" id="ARBA00034708"/>
    </source>
</evidence>
<evidence type="ECO:0000256" key="2">
    <source>
        <dbReference type="ARBA" id="ARBA00022448"/>
    </source>
</evidence>
<feature type="transmembrane region" description="Helical" evidence="9">
    <location>
        <begin position="240"/>
        <end position="258"/>
    </location>
</feature>
<reference evidence="10 11" key="1">
    <citation type="journal article" date="2020" name="ISME J.">
        <title>Comparative genomics reveals insights into cyanobacterial evolution and habitat adaptation.</title>
        <authorList>
            <person name="Chen M.Y."/>
            <person name="Teng W.K."/>
            <person name="Zhao L."/>
            <person name="Hu C.X."/>
            <person name="Zhou Y.K."/>
            <person name="Han B.P."/>
            <person name="Song L.R."/>
            <person name="Shu W.S."/>
        </authorList>
    </citation>
    <scope>NUCLEOTIDE SEQUENCE [LARGE SCALE GENOMIC DNA]</scope>
    <source>
        <strain evidence="10 11">FACHB-130</strain>
    </source>
</reference>
<keyword evidence="5 9" id="KW-1133">Transmembrane helix</keyword>
<evidence type="ECO:0000256" key="6">
    <source>
        <dbReference type="ARBA" id="ARBA00023065"/>
    </source>
</evidence>
<comment type="caution">
    <text evidence="10">The sequence shown here is derived from an EMBL/GenBank/DDBJ whole genome shotgun (WGS) entry which is preliminary data.</text>
</comment>
<feature type="transmembrane region" description="Helical" evidence="9">
    <location>
        <begin position="20"/>
        <end position="45"/>
    </location>
</feature>
<keyword evidence="4 9" id="KW-0812">Transmembrane</keyword>
<evidence type="ECO:0000256" key="5">
    <source>
        <dbReference type="ARBA" id="ARBA00022989"/>
    </source>
</evidence>
<feature type="transmembrane region" description="Helical" evidence="9">
    <location>
        <begin position="51"/>
        <end position="72"/>
    </location>
</feature>
<keyword evidence="6" id="KW-0406">Ion transport</keyword>
<protein>
    <recommendedName>
        <fullName evidence="12">Bestrophin</fullName>
    </recommendedName>
</protein>
<evidence type="ECO:0000256" key="1">
    <source>
        <dbReference type="ARBA" id="ARBA00004651"/>
    </source>
</evidence>
<dbReference type="PANTHER" id="PTHR33281">
    <property type="entry name" value="UPF0187 PROTEIN YNEE"/>
    <property type="match status" value="1"/>
</dbReference>
<proteinExistence type="inferred from homology"/>
<evidence type="ECO:0000313" key="10">
    <source>
        <dbReference type="EMBL" id="MBD2593320.1"/>
    </source>
</evidence>
<dbReference type="InterPro" id="IPR044669">
    <property type="entry name" value="YneE/VCCN1/2-like"/>
</dbReference>
<evidence type="ECO:0000256" key="4">
    <source>
        <dbReference type="ARBA" id="ARBA00022692"/>
    </source>
</evidence>
<accession>A0ABR8FSL1</accession>
<gene>
    <name evidence="10" type="ORF">H6G74_03130</name>
</gene>
<evidence type="ECO:0008006" key="12">
    <source>
        <dbReference type="Google" id="ProtNLM"/>
    </source>
</evidence>
<keyword evidence="7 9" id="KW-0472">Membrane</keyword>
<keyword evidence="2" id="KW-0813">Transport</keyword>
<dbReference type="EMBL" id="JACJTB010000002">
    <property type="protein sequence ID" value="MBD2593320.1"/>
    <property type="molecule type" value="Genomic_DNA"/>
</dbReference>
<evidence type="ECO:0000256" key="9">
    <source>
        <dbReference type="SAM" id="Phobius"/>
    </source>
</evidence>
<name>A0ABR8FSL1_9NOSO</name>
<organism evidence="10 11">
    <name type="scientific">Nostoc spongiaeforme FACHB-130</name>
    <dbReference type="NCBI Taxonomy" id="1357510"/>
    <lineage>
        <taxon>Bacteria</taxon>
        <taxon>Bacillati</taxon>
        <taxon>Cyanobacteriota</taxon>
        <taxon>Cyanophyceae</taxon>
        <taxon>Nostocales</taxon>
        <taxon>Nostocaceae</taxon>
        <taxon>Nostoc</taxon>
    </lineage>
</organism>
<evidence type="ECO:0000313" key="11">
    <source>
        <dbReference type="Proteomes" id="UP000603457"/>
    </source>
</evidence>
<evidence type="ECO:0000256" key="3">
    <source>
        <dbReference type="ARBA" id="ARBA00022475"/>
    </source>
</evidence>
<dbReference type="Proteomes" id="UP000603457">
    <property type="component" value="Unassembled WGS sequence"/>
</dbReference>
<feature type="transmembrane region" description="Helical" evidence="9">
    <location>
        <begin position="216"/>
        <end position="234"/>
    </location>
</feature>
<dbReference type="PANTHER" id="PTHR33281:SF19">
    <property type="entry name" value="VOLTAGE-DEPENDENT ANION CHANNEL-FORMING PROTEIN YNEE"/>
    <property type="match status" value="1"/>
</dbReference>